<dbReference type="HOGENOM" id="CLU_2372779_0_0_1"/>
<proteinExistence type="predicted"/>
<evidence type="ECO:0000313" key="1">
    <source>
        <dbReference type="EMBL" id="EME44404.1"/>
    </source>
</evidence>
<name>N1PPP9_DOTSN</name>
<dbReference type="Proteomes" id="UP000016933">
    <property type="component" value="Unassembled WGS sequence"/>
</dbReference>
<evidence type="ECO:0000313" key="2">
    <source>
        <dbReference type="Proteomes" id="UP000016933"/>
    </source>
</evidence>
<keyword evidence="2" id="KW-1185">Reference proteome</keyword>
<organism evidence="1 2">
    <name type="scientific">Dothistroma septosporum (strain NZE10 / CBS 128990)</name>
    <name type="common">Red band needle blight fungus</name>
    <name type="synonym">Mycosphaerella pini</name>
    <dbReference type="NCBI Taxonomy" id="675120"/>
    <lineage>
        <taxon>Eukaryota</taxon>
        <taxon>Fungi</taxon>
        <taxon>Dikarya</taxon>
        <taxon>Ascomycota</taxon>
        <taxon>Pezizomycotina</taxon>
        <taxon>Dothideomycetes</taxon>
        <taxon>Dothideomycetidae</taxon>
        <taxon>Mycosphaerellales</taxon>
        <taxon>Mycosphaerellaceae</taxon>
        <taxon>Dothistroma</taxon>
    </lineage>
</organism>
<protein>
    <submittedName>
        <fullName evidence="1">Uncharacterized protein</fullName>
    </submittedName>
</protein>
<sequence>MCMPVGRLPGPVAATNFGCGQYRYLNLSTRSGNGEAGLASEKALVLCLSSSLKSWLDYLARRTIFSSFLQAISTDPSQKRSIWLRSLPSRRDQAI</sequence>
<dbReference type="EMBL" id="KB446539">
    <property type="protein sequence ID" value="EME44404.1"/>
    <property type="molecule type" value="Genomic_DNA"/>
</dbReference>
<gene>
    <name evidence="1" type="ORF">DOTSEDRAFT_72032</name>
</gene>
<accession>N1PPP9</accession>
<dbReference type="AlphaFoldDB" id="N1PPP9"/>
<reference evidence="1 2" key="2">
    <citation type="journal article" date="2012" name="PLoS Pathog.">
        <title>Diverse lifestyles and strategies of plant pathogenesis encoded in the genomes of eighteen Dothideomycetes fungi.</title>
        <authorList>
            <person name="Ohm R.A."/>
            <person name="Feau N."/>
            <person name="Henrissat B."/>
            <person name="Schoch C.L."/>
            <person name="Horwitz B.A."/>
            <person name="Barry K.W."/>
            <person name="Condon B.J."/>
            <person name="Copeland A.C."/>
            <person name="Dhillon B."/>
            <person name="Glaser F."/>
            <person name="Hesse C.N."/>
            <person name="Kosti I."/>
            <person name="LaButti K."/>
            <person name="Lindquist E.A."/>
            <person name="Lucas S."/>
            <person name="Salamov A.A."/>
            <person name="Bradshaw R.E."/>
            <person name="Ciuffetti L."/>
            <person name="Hamelin R.C."/>
            <person name="Kema G.H.J."/>
            <person name="Lawrence C."/>
            <person name="Scott J.A."/>
            <person name="Spatafora J.W."/>
            <person name="Turgeon B.G."/>
            <person name="de Wit P.J.G.M."/>
            <person name="Zhong S."/>
            <person name="Goodwin S.B."/>
            <person name="Grigoriev I.V."/>
        </authorList>
    </citation>
    <scope>NUCLEOTIDE SEQUENCE [LARGE SCALE GENOMIC DNA]</scope>
    <source>
        <strain evidence="2">NZE10 / CBS 128990</strain>
    </source>
</reference>
<reference evidence="2" key="1">
    <citation type="journal article" date="2012" name="PLoS Genet.">
        <title>The genomes of the fungal plant pathogens Cladosporium fulvum and Dothistroma septosporum reveal adaptation to different hosts and lifestyles but also signatures of common ancestry.</title>
        <authorList>
            <person name="de Wit P.J.G.M."/>
            <person name="van der Burgt A."/>
            <person name="Oekmen B."/>
            <person name="Stergiopoulos I."/>
            <person name="Abd-Elsalam K.A."/>
            <person name="Aerts A.L."/>
            <person name="Bahkali A.H."/>
            <person name="Beenen H.G."/>
            <person name="Chettri P."/>
            <person name="Cox M.P."/>
            <person name="Datema E."/>
            <person name="de Vries R.P."/>
            <person name="Dhillon B."/>
            <person name="Ganley A.R."/>
            <person name="Griffiths S.A."/>
            <person name="Guo Y."/>
            <person name="Hamelin R.C."/>
            <person name="Henrissat B."/>
            <person name="Kabir M.S."/>
            <person name="Jashni M.K."/>
            <person name="Kema G."/>
            <person name="Klaubauf S."/>
            <person name="Lapidus A."/>
            <person name="Levasseur A."/>
            <person name="Lindquist E."/>
            <person name="Mehrabi R."/>
            <person name="Ohm R.A."/>
            <person name="Owen T.J."/>
            <person name="Salamov A."/>
            <person name="Schwelm A."/>
            <person name="Schijlen E."/>
            <person name="Sun H."/>
            <person name="van den Burg H.A."/>
            <person name="van Ham R.C.H.J."/>
            <person name="Zhang S."/>
            <person name="Goodwin S.B."/>
            <person name="Grigoriev I.V."/>
            <person name="Collemare J."/>
            <person name="Bradshaw R.E."/>
        </authorList>
    </citation>
    <scope>NUCLEOTIDE SEQUENCE [LARGE SCALE GENOMIC DNA]</scope>
    <source>
        <strain evidence="2">NZE10 / CBS 128990</strain>
    </source>
</reference>